<keyword evidence="6" id="KW-1185">Reference proteome</keyword>
<keyword evidence="2" id="KW-0328">Glycosyltransferase</keyword>
<dbReference type="RefSeq" id="WP_186559637.1">
    <property type="nucleotide sequence ID" value="NZ_JACNMF010000001.1"/>
</dbReference>
<dbReference type="Proteomes" id="UP000656244">
    <property type="component" value="Unassembled WGS sequence"/>
</dbReference>
<feature type="domain" description="Glycosyltransferase 2-like" evidence="4">
    <location>
        <begin position="243"/>
        <end position="378"/>
    </location>
</feature>
<dbReference type="Pfam" id="PF00535">
    <property type="entry name" value="Glycos_transf_2"/>
    <property type="match status" value="1"/>
</dbReference>
<evidence type="ECO:0000313" key="6">
    <source>
        <dbReference type="Proteomes" id="UP000656244"/>
    </source>
</evidence>
<dbReference type="PANTHER" id="PTHR43179:SF12">
    <property type="entry name" value="GALACTOFURANOSYLTRANSFERASE GLFT2"/>
    <property type="match status" value="1"/>
</dbReference>
<reference evidence="5" key="1">
    <citation type="submission" date="2020-08" db="EMBL/GenBank/DDBJ databases">
        <title>Hyunsoonleella sp. strain SJ7 genome sequencing and assembly.</title>
        <authorList>
            <person name="Kim I."/>
        </authorList>
    </citation>
    <scope>NUCLEOTIDE SEQUENCE</scope>
    <source>
        <strain evidence="5">SJ7</strain>
    </source>
</reference>
<accession>A0A923HE52</accession>
<name>A0A923HE52_9FLAO</name>
<sequence>MIYIIHGKNRVKKVLDENLQTLPFETQLGLTDNLFLLAERFPEELIIWSHEACQDFINTQSIPKIFHHKRIMASFGVNETNYISDAIGYVDQSVYIKVNRSVTFPTWIMSSDIGGMHAQLLNTVFEGIKRYSDFDYFLNTIAKQAMPQGLFCYSVPDLLSSKPHKGIEVKKISSFKLFKFIRENYKLVWVFVLFFQKIVQEKRFPFFPFLRSLFRKRSICDFDFTEIPIVSSKQLIQKKEIDVVIPTIGRKPYLHNVLKDLSKQTILPKNVIIVEQNPDKNSKSELDYLTNEDWPFKIKHKFINQTGVCNARNLGMGLVESEWTFLGDDDNRFESDLIEAVFREIEKIGAKAISTVYIKPDETQSYFKTSQTSIFGGGNSFVKSEMLKHLKFDLAYEFNYGEDSDFGMQLRHLGEDIIFCPNIKITHLKAPVGGYRVKVIHPWSDEPILPKPSPAIMLFNLRYFTKAQLHTYKLLLFLKFYKHQNKKNPFGYFRLMKKSWKMSKVWAHKLMERANA</sequence>
<evidence type="ECO:0000259" key="4">
    <source>
        <dbReference type="Pfam" id="PF00535"/>
    </source>
</evidence>
<dbReference type="InterPro" id="IPR001173">
    <property type="entry name" value="Glyco_trans_2-like"/>
</dbReference>
<comment type="caution">
    <text evidence="5">The sequence shown here is derived from an EMBL/GenBank/DDBJ whole genome shotgun (WGS) entry which is preliminary data.</text>
</comment>
<protein>
    <submittedName>
        <fullName evidence="5">Glycosyltransferase family 2 protein</fullName>
    </submittedName>
</protein>
<comment type="similarity">
    <text evidence="1">Belongs to the glycosyltransferase 2 family.</text>
</comment>
<evidence type="ECO:0000256" key="1">
    <source>
        <dbReference type="ARBA" id="ARBA00006739"/>
    </source>
</evidence>
<dbReference type="SUPFAM" id="SSF53448">
    <property type="entry name" value="Nucleotide-diphospho-sugar transferases"/>
    <property type="match status" value="1"/>
</dbReference>
<evidence type="ECO:0000256" key="2">
    <source>
        <dbReference type="ARBA" id="ARBA00022676"/>
    </source>
</evidence>
<proteinExistence type="inferred from homology"/>
<dbReference type="PANTHER" id="PTHR43179">
    <property type="entry name" value="RHAMNOSYLTRANSFERASE WBBL"/>
    <property type="match status" value="1"/>
</dbReference>
<dbReference type="AlphaFoldDB" id="A0A923HE52"/>
<dbReference type="Gene3D" id="3.90.550.10">
    <property type="entry name" value="Spore Coat Polysaccharide Biosynthesis Protein SpsA, Chain A"/>
    <property type="match status" value="1"/>
</dbReference>
<evidence type="ECO:0000256" key="3">
    <source>
        <dbReference type="ARBA" id="ARBA00022679"/>
    </source>
</evidence>
<keyword evidence="3" id="KW-0808">Transferase</keyword>
<organism evidence="5 6">
    <name type="scientific">Hyunsoonleella aquatilis</name>
    <dbReference type="NCBI Taxonomy" id="2762758"/>
    <lineage>
        <taxon>Bacteria</taxon>
        <taxon>Pseudomonadati</taxon>
        <taxon>Bacteroidota</taxon>
        <taxon>Flavobacteriia</taxon>
        <taxon>Flavobacteriales</taxon>
        <taxon>Flavobacteriaceae</taxon>
    </lineage>
</organism>
<dbReference type="InterPro" id="IPR029044">
    <property type="entry name" value="Nucleotide-diphossugar_trans"/>
</dbReference>
<dbReference type="GO" id="GO:0016757">
    <property type="term" value="F:glycosyltransferase activity"/>
    <property type="evidence" value="ECO:0007669"/>
    <property type="project" value="UniProtKB-KW"/>
</dbReference>
<dbReference type="EMBL" id="JACNMF010000001">
    <property type="protein sequence ID" value="MBC3757770.1"/>
    <property type="molecule type" value="Genomic_DNA"/>
</dbReference>
<gene>
    <name evidence="5" type="ORF">H7U19_05100</name>
</gene>
<dbReference type="CDD" id="cd00761">
    <property type="entry name" value="Glyco_tranf_GTA_type"/>
    <property type="match status" value="1"/>
</dbReference>
<evidence type="ECO:0000313" key="5">
    <source>
        <dbReference type="EMBL" id="MBC3757770.1"/>
    </source>
</evidence>